<sequence>MHNSKTVLFLVLAIGLLISATAFAQGTQGRGGISIPTAPITYNITLQINTQCPSCQLAGYPIFQYTPQPYKWAAGRQFTLV</sequence>
<evidence type="ECO:0000313" key="2">
    <source>
        <dbReference type="Proteomes" id="UP000033636"/>
    </source>
</evidence>
<comment type="caution">
    <text evidence="1">The sequence shown here is derived from an EMBL/GenBank/DDBJ whole genome shotgun (WGS) entry which is preliminary data.</text>
</comment>
<reference evidence="1" key="1">
    <citation type="submission" date="2024-07" db="EMBL/GenBank/DDBJ databases">
        <title>Metagenome and Metagenome-Assembled Genomes of Archaea from a hot spring from the geothermal field of Los Azufres, Mexico.</title>
        <authorList>
            <person name="Marin-Paredes R."/>
            <person name="Martinez-Romero E."/>
            <person name="Servin-Garciduenas L.E."/>
        </authorList>
    </citation>
    <scope>NUCLEOTIDE SEQUENCE</scope>
</reference>
<organism evidence="1 2">
    <name type="scientific">Thermoproteus sp. AZ2</name>
    <dbReference type="NCBI Taxonomy" id="1609232"/>
    <lineage>
        <taxon>Archaea</taxon>
        <taxon>Thermoproteota</taxon>
        <taxon>Thermoprotei</taxon>
        <taxon>Thermoproteales</taxon>
        <taxon>Thermoproteaceae</taxon>
        <taxon>Thermoproteus</taxon>
    </lineage>
</organism>
<dbReference type="Proteomes" id="UP000033636">
    <property type="component" value="Unassembled WGS sequence"/>
</dbReference>
<proteinExistence type="predicted"/>
<gene>
    <name evidence="1" type="ORF">TU35_007975</name>
</gene>
<dbReference type="EMBL" id="JZWT02000023">
    <property type="protein sequence ID" value="MFB6491156.1"/>
    <property type="molecule type" value="Genomic_DNA"/>
</dbReference>
<accession>A0ACC6V2L5</accession>
<evidence type="ECO:0000313" key="1">
    <source>
        <dbReference type="EMBL" id="MFB6491156.1"/>
    </source>
</evidence>
<protein>
    <submittedName>
        <fullName evidence="1">Uncharacterized protein</fullName>
    </submittedName>
</protein>
<feature type="non-terminal residue" evidence="1">
    <location>
        <position position="81"/>
    </location>
</feature>
<name>A0ACC6V2L5_9CREN</name>